<name>A0A367RU62_9NOSO</name>
<protein>
    <submittedName>
        <fullName evidence="1">Uncharacterized protein</fullName>
    </submittedName>
</protein>
<proteinExistence type="predicted"/>
<dbReference type="EMBL" id="LXQD01000063">
    <property type="protein sequence ID" value="RCJ40065.1"/>
    <property type="molecule type" value="Genomic_DNA"/>
</dbReference>
<accession>A0A367RU62</accession>
<evidence type="ECO:0000313" key="1">
    <source>
        <dbReference type="EMBL" id="RCJ40065.1"/>
    </source>
</evidence>
<dbReference type="AlphaFoldDB" id="A0A367RU62"/>
<evidence type="ECO:0000313" key="2">
    <source>
        <dbReference type="Proteomes" id="UP000252107"/>
    </source>
</evidence>
<dbReference type="Proteomes" id="UP000252107">
    <property type="component" value="Unassembled WGS sequence"/>
</dbReference>
<reference evidence="1" key="1">
    <citation type="submission" date="2016-04" db="EMBL/GenBank/DDBJ databases">
        <authorList>
            <person name="Tabuchi Yagui T.R."/>
        </authorList>
    </citation>
    <scope>NUCLEOTIDE SEQUENCE [LARGE SCALE GENOMIC DNA]</scope>
    <source>
        <strain evidence="1">NIES-26</strain>
    </source>
</reference>
<organism evidence="1 2">
    <name type="scientific">Nostoc minutum NIES-26</name>
    <dbReference type="NCBI Taxonomy" id="1844469"/>
    <lineage>
        <taxon>Bacteria</taxon>
        <taxon>Bacillati</taxon>
        <taxon>Cyanobacteriota</taxon>
        <taxon>Cyanophyceae</taxon>
        <taxon>Nostocales</taxon>
        <taxon>Nostocaceae</taxon>
        <taxon>Nostoc</taxon>
    </lineage>
</organism>
<keyword evidence="2" id="KW-1185">Reference proteome</keyword>
<sequence>MSTDLVTYYGQTDRIDQLVDKYGSHLEQLGRETKLLLRITLSTYVLMQQEYSESEYSMSTALEDALCELIIPDSIPQDLYDICSQLEELTVDEAESILEALQHQLRWGNAHRNVNQ</sequence>
<gene>
    <name evidence="1" type="ORF">A6770_38375</name>
</gene>
<comment type="caution">
    <text evidence="1">The sequence shown here is derived from an EMBL/GenBank/DDBJ whole genome shotgun (WGS) entry which is preliminary data.</text>
</comment>